<reference evidence="4 5" key="1">
    <citation type="journal article" date="2016" name="Nat. Commun.">
        <title>Extremotolerant tardigrade genome and improved radiotolerance of human cultured cells by tardigrade-unique protein.</title>
        <authorList>
            <person name="Hashimoto T."/>
            <person name="Horikawa D.D."/>
            <person name="Saito Y."/>
            <person name="Kuwahara H."/>
            <person name="Kozuka-Hata H."/>
            <person name="Shin-I T."/>
            <person name="Minakuchi Y."/>
            <person name="Ohishi K."/>
            <person name="Motoyama A."/>
            <person name="Aizu T."/>
            <person name="Enomoto A."/>
            <person name="Kondo K."/>
            <person name="Tanaka S."/>
            <person name="Hara Y."/>
            <person name="Koshikawa S."/>
            <person name="Sagara H."/>
            <person name="Miura T."/>
            <person name="Yokobori S."/>
            <person name="Miyagawa K."/>
            <person name="Suzuki Y."/>
            <person name="Kubo T."/>
            <person name="Oyama M."/>
            <person name="Kohara Y."/>
            <person name="Fujiyama A."/>
            <person name="Arakawa K."/>
            <person name="Katayama T."/>
            <person name="Toyoda A."/>
            <person name="Kunieda T."/>
        </authorList>
    </citation>
    <scope>NUCLEOTIDE SEQUENCE [LARGE SCALE GENOMIC DNA]</scope>
    <source>
        <strain evidence="4 5">YOKOZUNA-1</strain>
    </source>
</reference>
<dbReference type="PANTHER" id="PTHR46345">
    <property type="entry name" value="INVERTED FORMIN-2"/>
    <property type="match status" value="1"/>
</dbReference>
<feature type="compositionally biased region" description="Pro residues" evidence="1">
    <location>
        <begin position="443"/>
        <end position="466"/>
    </location>
</feature>
<comment type="caution">
    <text evidence="4">The sequence shown here is derived from an EMBL/GenBank/DDBJ whole genome shotgun (WGS) entry which is preliminary data.</text>
</comment>
<feature type="compositionally biased region" description="Pro residues" evidence="1">
    <location>
        <begin position="398"/>
        <end position="434"/>
    </location>
</feature>
<dbReference type="Gene3D" id="1.25.10.10">
    <property type="entry name" value="Leucine-rich Repeat Variant"/>
    <property type="match status" value="1"/>
</dbReference>
<dbReference type="SMART" id="SM00498">
    <property type="entry name" value="FH2"/>
    <property type="match status" value="1"/>
</dbReference>
<dbReference type="STRING" id="947166.A0A1D1USV7"/>
<dbReference type="PROSITE" id="PS51232">
    <property type="entry name" value="GBD_FH3"/>
    <property type="match status" value="1"/>
</dbReference>
<dbReference type="SUPFAM" id="SSF48371">
    <property type="entry name" value="ARM repeat"/>
    <property type="match status" value="1"/>
</dbReference>
<dbReference type="PROSITE" id="PS51444">
    <property type="entry name" value="FH2"/>
    <property type="match status" value="1"/>
</dbReference>
<dbReference type="PRINTS" id="PR01217">
    <property type="entry name" value="PRICHEXTENSN"/>
</dbReference>
<organism evidence="4 5">
    <name type="scientific">Ramazzottius varieornatus</name>
    <name type="common">Water bear</name>
    <name type="synonym">Tardigrade</name>
    <dbReference type="NCBI Taxonomy" id="947166"/>
    <lineage>
        <taxon>Eukaryota</taxon>
        <taxon>Metazoa</taxon>
        <taxon>Ecdysozoa</taxon>
        <taxon>Tardigrada</taxon>
        <taxon>Eutardigrada</taxon>
        <taxon>Parachela</taxon>
        <taxon>Hypsibioidea</taxon>
        <taxon>Ramazzottiidae</taxon>
        <taxon>Ramazzottius</taxon>
    </lineage>
</organism>
<dbReference type="GO" id="GO:0003779">
    <property type="term" value="F:actin binding"/>
    <property type="evidence" value="ECO:0007669"/>
    <property type="project" value="InterPro"/>
</dbReference>
<dbReference type="Gene3D" id="1.20.58.2220">
    <property type="entry name" value="Formin, FH2 domain"/>
    <property type="match status" value="1"/>
</dbReference>
<dbReference type="Proteomes" id="UP000186922">
    <property type="component" value="Unassembled WGS sequence"/>
</dbReference>
<evidence type="ECO:0000313" key="5">
    <source>
        <dbReference type="Proteomes" id="UP000186922"/>
    </source>
</evidence>
<dbReference type="InterPro" id="IPR042201">
    <property type="entry name" value="FH2_Formin_sf"/>
</dbReference>
<dbReference type="InterPro" id="IPR015425">
    <property type="entry name" value="FH2_Formin"/>
</dbReference>
<dbReference type="GO" id="GO:0030036">
    <property type="term" value="P:actin cytoskeleton organization"/>
    <property type="evidence" value="ECO:0007669"/>
    <property type="project" value="InterPro"/>
</dbReference>
<dbReference type="EMBL" id="BDGG01000002">
    <property type="protein sequence ID" value="GAU91535.1"/>
    <property type="molecule type" value="Genomic_DNA"/>
</dbReference>
<protein>
    <recommendedName>
        <fullName evidence="6">FH2 domain-containing protein</fullName>
    </recommendedName>
</protein>
<sequence>MEGKSRRMLDGLSTTSLWNNLRNSTMGFSAVNENTGMRREARLRPKKCLELVKDPSYQNYCRLRKSLRDGNKGWTEEFLQLDGLALLLAGLEALTLAIRNVDEAVVAVECLRCIREVLNSTTGIQYIIHFRREETADHLAKVLASQNTAVKHQVFELFCALCAYDQDGFRLVSKCLTRYQENESSPYVLHVVVQDLHQFAGDESKNDYVVVLLAFVNCILIYVPENKRHRVVEDLKDCYFFQTFVKVTLNCTSEIRVQVDGLVETLKSFRDRSTTTLAAAHCVTTMFDHLRDPKQQDQLLQFIADLDNVARESELSTDVIRKLTSVLHPETRPGYELSTISEEPKQWKDEATSPIVLSAPFTFSRGTSVQSPLAETSTTLASFSPTSQFSSIVSASPPLTPSPPPPAPSPPPTIQSKPAPPPPPPPPASMPAPPNSLKTSSAVPPPPPPPPPPGFGGAPPSPPPKPAKAGNTLLQNALGNSHHEKLKAVRYEKLYLPPDKLSKSVWGSDDGEEAEVRVDTTALKSLFAVNEGRASTGLESRRGSFGASMRNSSTVQLLDSRRSLNINICLNSKKFKPLDSLVESIEKVDHERFEVDDVVALMGILPTLEEVALIKEHDGKVEELGSAEQFFHKLIQLPDYQLRMDLLLFAKEFPTQAEGLKSQMEEVESGCKAALESASFRKFLHFGLQVGNVLNAGRSAGEAKAIKLDGLPKFAETSSNNNPKMSLLHFMVQEAKKQDNQALDFISDFHVLEKASGINITDLDAELTMLKSRFRTLYDRVKNSETSLRTVAEADHRKQTEAKLEELSVLQQHLSASTASLAAYFVEDPLHFKVAECFKTIMTFVKQIKNVVKDMEKEEKLEKAKKMASLNFNTPPRTAARPSLVSATLPRNFGATKRLSLPETVHKGDSTDSDDLESGIVDKLMQVIKSGSPRRIPCRF</sequence>
<dbReference type="InterPro" id="IPR014768">
    <property type="entry name" value="GBD/FH3_dom"/>
</dbReference>
<dbReference type="SMART" id="SM01140">
    <property type="entry name" value="Drf_GBD"/>
    <property type="match status" value="1"/>
</dbReference>
<evidence type="ECO:0000259" key="3">
    <source>
        <dbReference type="PROSITE" id="PS51444"/>
    </source>
</evidence>
<evidence type="ECO:0000313" key="4">
    <source>
        <dbReference type="EMBL" id="GAU91535.1"/>
    </source>
</evidence>
<dbReference type="GO" id="GO:0031267">
    <property type="term" value="F:small GTPase binding"/>
    <property type="evidence" value="ECO:0007669"/>
    <property type="project" value="InterPro"/>
</dbReference>
<gene>
    <name evidence="4" type="primary">RvY_03771</name>
    <name evidence="4" type="synonym">RvY_03771.1</name>
    <name evidence="4" type="ORF">RvY_03771-1</name>
</gene>
<feature type="domain" description="GBD/FH3" evidence="2">
    <location>
        <begin position="1"/>
        <end position="365"/>
    </location>
</feature>
<dbReference type="Pfam" id="PF06371">
    <property type="entry name" value="Drf_GBD"/>
    <property type="match status" value="1"/>
</dbReference>
<evidence type="ECO:0000256" key="1">
    <source>
        <dbReference type="SAM" id="MobiDB-lite"/>
    </source>
</evidence>
<evidence type="ECO:0008006" key="6">
    <source>
        <dbReference type="Google" id="ProtNLM"/>
    </source>
</evidence>
<keyword evidence="5" id="KW-1185">Reference proteome</keyword>
<dbReference type="InterPro" id="IPR016024">
    <property type="entry name" value="ARM-type_fold"/>
</dbReference>
<dbReference type="SUPFAM" id="SSF101447">
    <property type="entry name" value="Formin homology 2 domain (FH2 domain)"/>
    <property type="match status" value="1"/>
</dbReference>
<feature type="domain" description="FH2" evidence="3">
    <location>
        <begin position="476"/>
        <end position="874"/>
    </location>
</feature>
<dbReference type="OrthoDB" id="26518at2759"/>
<dbReference type="PANTHER" id="PTHR46345:SF8">
    <property type="entry name" value="FORMIN 3, ISOFORM B"/>
    <property type="match status" value="1"/>
</dbReference>
<dbReference type="Pfam" id="PF02181">
    <property type="entry name" value="FH2"/>
    <property type="match status" value="1"/>
</dbReference>
<feature type="region of interest" description="Disordered" evidence="1">
    <location>
        <begin position="389"/>
        <end position="472"/>
    </location>
</feature>
<name>A0A1D1USV7_RAMVA</name>
<evidence type="ECO:0000259" key="2">
    <source>
        <dbReference type="PROSITE" id="PS51232"/>
    </source>
</evidence>
<dbReference type="InterPro" id="IPR010473">
    <property type="entry name" value="GTPase-bd"/>
</dbReference>
<proteinExistence type="predicted"/>
<accession>A0A1D1USV7</accession>
<dbReference type="InterPro" id="IPR011989">
    <property type="entry name" value="ARM-like"/>
</dbReference>
<dbReference type="AlphaFoldDB" id="A0A1D1USV7"/>